<dbReference type="Proteomes" id="UP000005496">
    <property type="component" value="Unassembled WGS sequence"/>
</dbReference>
<protein>
    <submittedName>
        <fullName evidence="1">Uncharacterized protein</fullName>
    </submittedName>
</protein>
<comment type="caution">
    <text evidence="1">The sequence shown here is derived from an EMBL/GenBank/DDBJ whole genome shotgun (WGS) entry which is preliminary data.</text>
</comment>
<evidence type="ECO:0000313" key="1">
    <source>
        <dbReference type="EMBL" id="EFI35662.1"/>
    </source>
</evidence>
<reference evidence="1" key="1">
    <citation type="submission" date="2010-05" db="EMBL/GenBank/DDBJ databases">
        <title>The draft genome of Desulfonatronospira thiodismutans ASO3-1.</title>
        <authorList>
            <consortium name="US DOE Joint Genome Institute (JGI-PGF)"/>
            <person name="Lucas S."/>
            <person name="Copeland A."/>
            <person name="Lapidus A."/>
            <person name="Cheng J.-F."/>
            <person name="Bruce D."/>
            <person name="Goodwin L."/>
            <person name="Pitluck S."/>
            <person name="Chertkov O."/>
            <person name="Brettin T."/>
            <person name="Detter J.C."/>
            <person name="Han C."/>
            <person name="Land M.L."/>
            <person name="Hauser L."/>
            <person name="Kyrpides N."/>
            <person name="Mikhailova N."/>
            <person name="Muyzer G."/>
            <person name="Woyke T."/>
        </authorList>
    </citation>
    <scope>NUCLEOTIDE SEQUENCE [LARGE SCALE GENOMIC DNA]</scope>
    <source>
        <strain evidence="1">ASO3-1</strain>
    </source>
</reference>
<accession>D6SLV1</accession>
<gene>
    <name evidence="1" type="ORF">Dthio_PD3091</name>
</gene>
<name>D6SLV1_9BACT</name>
<organism evidence="1 2">
    <name type="scientific">Desulfonatronospira thiodismutans ASO3-1</name>
    <dbReference type="NCBI Taxonomy" id="555779"/>
    <lineage>
        <taxon>Bacteria</taxon>
        <taxon>Pseudomonadati</taxon>
        <taxon>Thermodesulfobacteriota</taxon>
        <taxon>Desulfovibrionia</taxon>
        <taxon>Desulfovibrionales</taxon>
        <taxon>Desulfonatronovibrionaceae</taxon>
        <taxon>Desulfonatronospira</taxon>
    </lineage>
</organism>
<dbReference type="EMBL" id="ACJN02000001">
    <property type="protein sequence ID" value="EFI35662.1"/>
    <property type="molecule type" value="Genomic_DNA"/>
</dbReference>
<dbReference type="AlphaFoldDB" id="D6SLV1"/>
<dbReference type="RefSeq" id="WP_008868791.1">
    <property type="nucleotide sequence ID" value="NZ_ACJN02000001.1"/>
</dbReference>
<proteinExistence type="predicted"/>
<dbReference type="eggNOG" id="ENOG5033HBG">
    <property type="taxonomic scope" value="Bacteria"/>
</dbReference>
<evidence type="ECO:0000313" key="2">
    <source>
        <dbReference type="Proteomes" id="UP000005496"/>
    </source>
</evidence>
<dbReference type="OrthoDB" id="5459010at2"/>
<keyword evidence="2" id="KW-1185">Reference proteome</keyword>
<sequence>MGKVTSLPGRNCVYYSFGRCKYEEYLNPGYQSSWQCRVLAFLEKDYDGLISKADAFDLSFDQVEKIWEKRFAGIGSWADLCGSYLPAGSEDDRCACLFGNACVLMMPECTGVCRLYRPRVQKDIES</sequence>